<organism evidence="6 7">
    <name type="scientific">Methylorubrum populi</name>
    <dbReference type="NCBI Taxonomy" id="223967"/>
    <lineage>
        <taxon>Bacteria</taxon>
        <taxon>Pseudomonadati</taxon>
        <taxon>Pseudomonadota</taxon>
        <taxon>Alphaproteobacteria</taxon>
        <taxon>Hyphomicrobiales</taxon>
        <taxon>Methylobacteriaceae</taxon>
        <taxon>Methylorubrum</taxon>
    </lineage>
</organism>
<dbReference type="SUPFAM" id="SSF56349">
    <property type="entry name" value="DNA breaking-rejoining enzymes"/>
    <property type="match status" value="1"/>
</dbReference>
<dbReference type="AlphaFoldDB" id="A0A833J5J1"/>
<evidence type="ECO:0000259" key="5">
    <source>
        <dbReference type="PROSITE" id="PS51898"/>
    </source>
</evidence>
<dbReference type="Gene3D" id="1.10.150.130">
    <property type="match status" value="1"/>
</dbReference>
<feature type="domain" description="Tyr recombinase" evidence="5">
    <location>
        <begin position="216"/>
        <end position="385"/>
    </location>
</feature>
<evidence type="ECO:0000313" key="6">
    <source>
        <dbReference type="EMBL" id="KAB7783676.1"/>
    </source>
</evidence>
<dbReference type="GO" id="GO:0006310">
    <property type="term" value="P:DNA recombination"/>
    <property type="evidence" value="ECO:0007669"/>
    <property type="project" value="UniProtKB-KW"/>
</dbReference>
<dbReference type="Gene3D" id="1.10.443.10">
    <property type="entry name" value="Intergrase catalytic core"/>
    <property type="match status" value="1"/>
</dbReference>
<dbReference type="InterPro" id="IPR050808">
    <property type="entry name" value="Phage_Integrase"/>
</dbReference>
<name>A0A833J5J1_9HYPH</name>
<dbReference type="GO" id="GO:0015074">
    <property type="term" value="P:DNA integration"/>
    <property type="evidence" value="ECO:0007669"/>
    <property type="project" value="UniProtKB-KW"/>
</dbReference>
<dbReference type="Pfam" id="PF13356">
    <property type="entry name" value="Arm-DNA-bind_3"/>
    <property type="match status" value="1"/>
</dbReference>
<dbReference type="Proteomes" id="UP000469949">
    <property type="component" value="Unassembled WGS sequence"/>
</dbReference>
<dbReference type="Pfam" id="PF00589">
    <property type="entry name" value="Phage_integrase"/>
    <property type="match status" value="1"/>
</dbReference>
<dbReference type="InterPro" id="IPR013762">
    <property type="entry name" value="Integrase-like_cat_sf"/>
</dbReference>
<comment type="similarity">
    <text evidence="1">Belongs to the 'phage' integrase family.</text>
</comment>
<dbReference type="InterPro" id="IPR002104">
    <property type="entry name" value="Integrase_catalytic"/>
</dbReference>
<dbReference type="InterPro" id="IPR011010">
    <property type="entry name" value="DNA_brk_join_enz"/>
</dbReference>
<dbReference type="EMBL" id="WEKV01000014">
    <property type="protein sequence ID" value="KAB7783676.1"/>
    <property type="molecule type" value="Genomic_DNA"/>
</dbReference>
<dbReference type="PANTHER" id="PTHR30629">
    <property type="entry name" value="PROPHAGE INTEGRASE"/>
    <property type="match status" value="1"/>
</dbReference>
<keyword evidence="3" id="KW-0238">DNA-binding</keyword>
<keyword evidence="4" id="KW-0233">DNA recombination</keyword>
<evidence type="ECO:0000256" key="4">
    <source>
        <dbReference type="ARBA" id="ARBA00023172"/>
    </source>
</evidence>
<keyword evidence="2" id="KW-0229">DNA integration</keyword>
<evidence type="ECO:0000256" key="1">
    <source>
        <dbReference type="ARBA" id="ARBA00008857"/>
    </source>
</evidence>
<dbReference type="GO" id="GO:0003677">
    <property type="term" value="F:DNA binding"/>
    <property type="evidence" value="ECO:0007669"/>
    <property type="project" value="UniProtKB-KW"/>
</dbReference>
<evidence type="ECO:0000256" key="3">
    <source>
        <dbReference type="ARBA" id="ARBA00023125"/>
    </source>
</evidence>
<evidence type="ECO:0000313" key="7">
    <source>
        <dbReference type="Proteomes" id="UP000469949"/>
    </source>
</evidence>
<dbReference type="RefSeq" id="WP_152277835.1">
    <property type="nucleotide sequence ID" value="NZ_WEKV01000014.1"/>
</dbReference>
<dbReference type="InterPro" id="IPR025166">
    <property type="entry name" value="Integrase_DNA_bind_dom"/>
</dbReference>
<dbReference type="InterPro" id="IPR038488">
    <property type="entry name" value="Integrase_DNA-bd_sf"/>
</dbReference>
<proteinExistence type="inferred from homology"/>
<dbReference type="InterPro" id="IPR010998">
    <property type="entry name" value="Integrase_recombinase_N"/>
</dbReference>
<protein>
    <recommendedName>
        <fullName evidence="5">Tyr recombinase domain-containing protein</fullName>
    </recommendedName>
</protein>
<sequence>MDAAKTPKLKLKLTDAAIRAIVVPDGRSEVLAWDAAMPGLALRVGRQRRSWTYVFRVKKGGAPQKLGLGAWPAVSIASARQAAQLEAGRLARGEDPAAARREARSDSEAVLATVLDDYEASLKRRRYASVSLAMSVLRRGLAKLLKRDVASLTRKELVSTIDRLSAAGKPGAAAELRKHTRTLLDWATNKGLTQHNVLAGYRRERTTRAERIQAAERGRALTRHELAALWHAADPATVLGRYVRALILTGARRTEMARLDWSMVGGDRLTLPPTHTKQGRPHEIPIGPALRAILDACQLRKDRPVFASPITGGEMKGWSQHFAKLRTASGVLFTPHDLRRTMRTGLTDLGVDFDTAELMLGHQRDDLVRRYDKAERWAARVEAAEQWAAYVERVAGEATPSPENVIRLNTRKARAA</sequence>
<gene>
    <name evidence="6" type="ORF">F8B43_3599</name>
</gene>
<reference evidence="6 7" key="1">
    <citation type="submission" date="2019-10" db="EMBL/GenBank/DDBJ databases">
        <title>Draft Genome Sequence of the Caffeine Degrading Methylotroph Methylorubrum populi PINKEL.</title>
        <authorList>
            <person name="Dawson S.C."/>
            <person name="Zhang X."/>
            <person name="Wright M.E."/>
            <person name="Sharma G."/>
            <person name="Langner J.T."/>
            <person name="Ditty J.L."/>
            <person name="Subuyuj G.A."/>
        </authorList>
    </citation>
    <scope>NUCLEOTIDE SEQUENCE [LARGE SCALE GENOMIC DNA]</scope>
    <source>
        <strain evidence="6 7">Pinkel</strain>
    </source>
</reference>
<evidence type="ECO:0000256" key="2">
    <source>
        <dbReference type="ARBA" id="ARBA00022908"/>
    </source>
</evidence>
<accession>A0A833J5J1</accession>
<dbReference type="Gene3D" id="3.30.160.390">
    <property type="entry name" value="Integrase, DNA-binding domain"/>
    <property type="match status" value="1"/>
</dbReference>
<dbReference type="PROSITE" id="PS51898">
    <property type="entry name" value="TYR_RECOMBINASE"/>
    <property type="match status" value="1"/>
</dbReference>
<comment type="caution">
    <text evidence="6">The sequence shown here is derived from an EMBL/GenBank/DDBJ whole genome shotgun (WGS) entry which is preliminary data.</text>
</comment>
<dbReference type="PANTHER" id="PTHR30629:SF2">
    <property type="entry name" value="PROPHAGE INTEGRASE INTS-RELATED"/>
    <property type="match status" value="1"/>
</dbReference>